<dbReference type="Gene3D" id="2.60.120.200">
    <property type="match status" value="1"/>
</dbReference>
<name>W8BYS0_CERCA</name>
<dbReference type="EMBL" id="GAMC01012151">
    <property type="protein sequence ID" value="JAB94404.1"/>
    <property type="molecule type" value="mRNA"/>
</dbReference>
<organism evidence="3">
    <name type="scientific">Ceratitis capitata</name>
    <name type="common">Mediterranean fruit fly</name>
    <name type="synonym">Tephritis capitata</name>
    <dbReference type="NCBI Taxonomy" id="7213"/>
    <lineage>
        <taxon>Eukaryota</taxon>
        <taxon>Metazoa</taxon>
        <taxon>Ecdysozoa</taxon>
        <taxon>Arthropoda</taxon>
        <taxon>Hexapoda</taxon>
        <taxon>Insecta</taxon>
        <taxon>Pterygota</taxon>
        <taxon>Neoptera</taxon>
        <taxon>Endopterygota</taxon>
        <taxon>Diptera</taxon>
        <taxon>Brachycera</taxon>
        <taxon>Muscomorpha</taxon>
        <taxon>Tephritoidea</taxon>
        <taxon>Tephritidae</taxon>
        <taxon>Ceratitis</taxon>
        <taxon>Ceratitis</taxon>
    </lineage>
</organism>
<keyword evidence="1" id="KW-0677">Repeat</keyword>
<dbReference type="InterPro" id="IPR013320">
    <property type="entry name" value="ConA-like_dom_sf"/>
</dbReference>
<dbReference type="SMART" id="SM00210">
    <property type="entry name" value="TSPN"/>
    <property type="match status" value="1"/>
</dbReference>
<reference evidence="3" key="1">
    <citation type="submission" date="2013-07" db="EMBL/GenBank/DDBJ databases">
        <authorList>
            <person name="Geib S."/>
        </authorList>
    </citation>
    <scope>NUCLEOTIDE SEQUENCE</scope>
</reference>
<dbReference type="SUPFAM" id="SSF49899">
    <property type="entry name" value="Concanavalin A-like lectins/glucanases"/>
    <property type="match status" value="1"/>
</dbReference>
<feature type="domain" description="Thrombospondin-like N-terminal" evidence="2">
    <location>
        <begin position="64"/>
        <end position="250"/>
    </location>
</feature>
<reference evidence="3" key="2">
    <citation type="journal article" date="2014" name="BMC Genomics">
        <title>A genomic perspective to assessing quality of mass-reared SIT flies used in Mediterranean fruit fly (Ceratitis capitata) eradication in California.</title>
        <authorList>
            <person name="Calla B."/>
            <person name="Hall B."/>
            <person name="Hou S."/>
            <person name="Geib S.M."/>
        </authorList>
    </citation>
    <scope>NUCLEOTIDE SEQUENCE</scope>
</reference>
<protein>
    <submittedName>
        <fullName evidence="3">Collagen alpha-1(XV) chain</fullName>
    </submittedName>
</protein>
<evidence type="ECO:0000256" key="1">
    <source>
        <dbReference type="ARBA" id="ARBA00022737"/>
    </source>
</evidence>
<dbReference type="AlphaFoldDB" id="W8BYS0"/>
<proteinExistence type="evidence at transcript level"/>
<dbReference type="InterPro" id="IPR048287">
    <property type="entry name" value="TSPN-like_N"/>
</dbReference>
<evidence type="ECO:0000313" key="3">
    <source>
        <dbReference type="EMBL" id="JAB94404.1"/>
    </source>
</evidence>
<keyword evidence="3" id="KW-0176">Collagen</keyword>
<gene>
    <name evidence="3" type="primary">COFA1</name>
</gene>
<dbReference type="GO" id="GO:0005581">
    <property type="term" value="C:collagen trimer"/>
    <property type="evidence" value="ECO:0007669"/>
    <property type="project" value="UniProtKB-KW"/>
</dbReference>
<dbReference type="OrthoDB" id="5983381at2759"/>
<evidence type="ECO:0000259" key="2">
    <source>
        <dbReference type="SMART" id="SM00210"/>
    </source>
</evidence>
<sequence length="251" mass="28244">MDMDPTNRCNMRKKCGPSHSVCKRVVCDSIGWKMWTILVGLLCFGLFPTVFSLDGLQGQSIKDAFGEYSLTDMISAQSQGIEYEEAEDGFPSYKFLPTSDVKTSYRVLLPEKLYEFAILTTFMPNSPKGGYLFSVVNPMDTVVQLGLHLSPVNKNMYNISLLYTQSDQNTVSRKLVSYQLPYLGKEWTTLSFQVLSDKVLFYYDCVLNETTPVVREPLELVFDSASTLYLAQAGLLLTGHFEVSDFGCDLI</sequence>
<accession>W8BYS0</accession>